<dbReference type="EMBL" id="MLAE01000030">
    <property type="protein sequence ID" value="OOF78170.1"/>
    <property type="molecule type" value="Genomic_DNA"/>
</dbReference>
<dbReference type="RefSeq" id="WP_077586844.1">
    <property type="nucleotide sequence ID" value="NZ_MLAE01000030.1"/>
</dbReference>
<protein>
    <recommendedName>
        <fullName evidence="1">RNA polymerase sigma factor 70 region 4 type 2 domain-containing protein</fullName>
    </recommendedName>
</protein>
<sequence length="88" mass="10353">MNFPRQHHKKPLSQFAKQYDISLRSAQRIAKELGATKSREQYESDAKIRRETAYNLRQSGLKYKEIAEQLGISLNNAQQLVRRYEQSL</sequence>
<feature type="domain" description="RNA polymerase sigma factor 70 region 4 type 2" evidence="1">
    <location>
        <begin position="49"/>
        <end position="83"/>
    </location>
</feature>
<evidence type="ECO:0000313" key="2">
    <source>
        <dbReference type="EMBL" id="OOF78170.1"/>
    </source>
</evidence>
<dbReference type="Gene3D" id="1.10.10.10">
    <property type="entry name" value="Winged helix-like DNA-binding domain superfamily/Winged helix DNA-binding domain"/>
    <property type="match status" value="1"/>
</dbReference>
<dbReference type="Pfam" id="PF08281">
    <property type="entry name" value="Sigma70_r4_2"/>
    <property type="match status" value="1"/>
</dbReference>
<comment type="caution">
    <text evidence="2">The sequence shown here is derived from an EMBL/GenBank/DDBJ whole genome shotgun (WGS) entry which is preliminary data.</text>
</comment>
<gene>
    <name evidence="2" type="ORF">BKG96_06665</name>
</gene>
<dbReference type="GO" id="GO:0006352">
    <property type="term" value="P:DNA-templated transcription initiation"/>
    <property type="evidence" value="ECO:0007669"/>
    <property type="project" value="InterPro"/>
</dbReference>
<evidence type="ECO:0000259" key="1">
    <source>
        <dbReference type="Pfam" id="PF08281"/>
    </source>
</evidence>
<evidence type="ECO:0000313" key="3">
    <source>
        <dbReference type="Proteomes" id="UP000189114"/>
    </source>
</evidence>
<dbReference type="GO" id="GO:0003677">
    <property type="term" value="F:DNA binding"/>
    <property type="evidence" value="ECO:0007669"/>
    <property type="project" value="InterPro"/>
</dbReference>
<dbReference type="InterPro" id="IPR013249">
    <property type="entry name" value="RNA_pol_sigma70_r4_t2"/>
</dbReference>
<organism evidence="2 3">
    <name type="scientific">Rodentibacter caecimuris</name>
    <dbReference type="NCBI Taxonomy" id="1796644"/>
    <lineage>
        <taxon>Bacteria</taxon>
        <taxon>Pseudomonadati</taxon>
        <taxon>Pseudomonadota</taxon>
        <taxon>Gammaproteobacteria</taxon>
        <taxon>Pasteurellales</taxon>
        <taxon>Pasteurellaceae</taxon>
        <taxon>Rodentibacter</taxon>
    </lineage>
</organism>
<reference evidence="3" key="1">
    <citation type="submission" date="2016-10" db="EMBL/GenBank/DDBJ databases">
        <title>Rodentibacter gen. nov. and new species.</title>
        <authorList>
            <person name="Christensen H."/>
        </authorList>
    </citation>
    <scope>NUCLEOTIDE SEQUENCE [LARGE SCALE GENOMIC DNA]</scope>
    <source>
        <strain evidence="3">Ppn152</strain>
    </source>
</reference>
<name>A0A1V3KLA3_9PAST</name>
<dbReference type="GO" id="GO:0016987">
    <property type="term" value="F:sigma factor activity"/>
    <property type="evidence" value="ECO:0007669"/>
    <property type="project" value="InterPro"/>
</dbReference>
<dbReference type="AlphaFoldDB" id="A0A1V3KLA3"/>
<dbReference type="InterPro" id="IPR036388">
    <property type="entry name" value="WH-like_DNA-bd_sf"/>
</dbReference>
<proteinExistence type="predicted"/>
<accession>A0A1V3KLA3</accession>
<dbReference type="Proteomes" id="UP000189114">
    <property type="component" value="Unassembled WGS sequence"/>
</dbReference>